<dbReference type="Proteomes" id="UP000593566">
    <property type="component" value="Unassembled WGS sequence"/>
</dbReference>
<comment type="caution">
    <text evidence="2">The sequence shown here is derived from an EMBL/GenBank/DDBJ whole genome shotgun (WGS) entry which is preliminary data.</text>
</comment>
<feature type="region of interest" description="Disordered" evidence="1">
    <location>
        <begin position="121"/>
        <end position="252"/>
    </location>
</feature>
<sequence length="277" mass="31001">MPSNLRYHISSSTTPASSTTRTVTASPPLKKQKMSLTQTYYLAHTARGKLSKEAARGDHDLRLLVGHANLLDGLMLDLANAEQEQESWFNQTVKRASKASEEPKHIQWADTIPEELEEAVEEEFYAESSDSDSDSDDDEEMQSAEPIALRNVPQAPATITTIEYEDEDMEDEDYENDLALTRTSSAHPPELLHEDSDSESEDDSMPPSPEMPLDAFSEKQRQAIATTSYYQSLPVKSDSPASLPESDQSFFDEGFYLPQRQQTAIAASIQQEYPSER</sequence>
<dbReference type="InterPro" id="IPR037738">
    <property type="entry name" value="Ecm13-like"/>
</dbReference>
<dbReference type="AlphaFoldDB" id="A0A8H6FB08"/>
<keyword evidence="3" id="KW-1185">Reference proteome</keyword>
<protein>
    <submittedName>
        <fullName evidence="2">Uncharacterized protein</fullName>
    </submittedName>
</protein>
<feature type="region of interest" description="Disordered" evidence="1">
    <location>
        <begin position="1"/>
        <end position="26"/>
    </location>
</feature>
<accession>A0A8H6FB08</accession>
<dbReference type="RefSeq" id="XP_037151215.1">
    <property type="nucleotide sequence ID" value="XM_037292676.1"/>
</dbReference>
<evidence type="ECO:0000256" key="1">
    <source>
        <dbReference type="SAM" id="MobiDB-lite"/>
    </source>
</evidence>
<gene>
    <name evidence="2" type="ORF">HO133_001748</name>
</gene>
<feature type="compositionally biased region" description="Acidic residues" evidence="1">
    <location>
        <begin position="121"/>
        <end position="142"/>
    </location>
</feature>
<dbReference type="PANTHER" id="PTHR36826:SF1">
    <property type="entry name" value="PROTEIN ECM13"/>
    <property type="match status" value="1"/>
</dbReference>
<dbReference type="EMBL" id="JACCJB010000013">
    <property type="protein sequence ID" value="KAF6221780.1"/>
    <property type="molecule type" value="Genomic_DNA"/>
</dbReference>
<name>A0A8H6FB08_9LECA</name>
<evidence type="ECO:0000313" key="3">
    <source>
        <dbReference type="Proteomes" id="UP000593566"/>
    </source>
</evidence>
<reference evidence="2 3" key="1">
    <citation type="journal article" date="2020" name="Genomics">
        <title>Complete, high-quality genomes from long-read metagenomic sequencing of two wolf lichen thalli reveals enigmatic genome architecture.</title>
        <authorList>
            <person name="McKenzie S.K."/>
            <person name="Walston R.F."/>
            <person name="Allen J.L."/>
        </authorList>
    </citation>
    <scope>NUCLEOTIDE SEQUENCE [LARGE SCALE GENOMIC DNA]</scope>
    <source>
        <strain evidence="2">WasteWater1</strain>
    </source>
</reference>
<evidence type="ECO:0000313" key="2">
    <source>
        <dbReference type="EMBL" id="KAF6221780.1"/>
    </source>
</evidence>
<dbReference type="PANTHER" id="PTHR36826">
    <property type="entry name" value="PROTEIN ECM13"/>
    <property type="match status" value="1"/>
</dbReference>
<dbReference type="GeneID" id="59330162"/>
<feature type="compositionally biased region" description="Low complexity" evidence="1">
    <location>
        <begin position="10"/>
        <end position="26"/>
    </location>
</feature>
<organism evidence="2 3">
    <name type="scientific">Letharia lupina</name>
    <dbReference type="NCBI Taxonomy" id="560253"/>
    <lineage>
        <taxon>Eukaryota</taxon>
        <taxon>Fungi</taxon>
        <taxon>Dikarya</taxon>
        <taxon>Ascomycota</taxon>
        <taxon>Pezizomycotina</taxon>
        <taxon>Lecanoromycetes</taxon>
        <taxon>OSLEUM clade</taxon>
        <taxon>Lecanoromycetidae</taxon>
        <taxon>Lecanorales</taxon>
        <taxon>Lecanorineae</taxon>
        <taxon>Parmeliaceae</taxon>
        <taxon>Letharia</taxon>
    </lineage>
</organism>
<feature type="compositionally biased region" description="Acidic residues" evidence="1">
    <location>
        <begin position="163"/>
        <end position="176"/>
    </location>
</feature>
<proteinExistence type="predicted"/>